<dbReference type="GO" id="GO:0005737">
    <property type="term" value="C:cytoplasm"/>
    <property type="evidence" value="ECO:0007669"/>
    <property type="project" value="UniProtKB-SubCell"/>
</dbReference>
<evidence type="ECO:0000256" key="8">
    <source>
        <dbReference type="RuleBase" id="RU004479"/>
    </source>
</evidence>
<comment type="subcellular location">
    <subcellularLocation>
        <location evidence="6 9">Cytoplasm</location>
    </subcellularLocation>
</comment>
<dbReference type="HAMAP" id="MF_00229">
    <property type="entry name" value="His_ammonia_lyase"/>
    <property type="match status" value="1"/>
</dbReference>
<dbReference type="InterPro" id="IPR024083">
    <property type="entry name" value="Fumarase/histidase_N"/>
</dbReference>
<reference evidence="10 11" key="1">
    <citation type="journal article" date="2014" name="BMC Genomics">
        <title>Comparison of environmental and isolate Sulfobacillus genomes reveals diverse carbon, sulfur, nitrogen, and hydrogen metabolisms.</title>
        <authorList>
            <person name="Justice N.B."/>
            <person name="Norman A."/>
            <person name="Brown C.T."/>
            <person name="Singh A."/>
            <person name="Thomas B.C."/>
            <person name="Banfield J.F."/>
        </authorList>
    </citation>
    <scope>NUCLEOTIDE SEQUENCE [LARGE SCALE GENOMIC DNA]</scope>
    <source>
        <strain evidence="10">AMDSBA3</strain>
    </source>
</reference>
<dbReference type="GO" id="GO:0019556">
    <property type="term" value="P:L-histidine catabolic process to glutamate and formamide"/>
    <property type="evidence" value="ECO:0007669"/>
    <property type="project" value="UniProtKB-UniPathway"/>
</dbReference>
<proteinExistence type="inferred from homology"/>
<accession>A0A2T2WGF3</accession>
<feature type="cross-link" description="5-imidazolinone (Ala-Gly)" evidence="6">
    <location>
        <begin position="143"/>
        <end position="145"/>
    </location>
</feature>
<evidence type="ECO:0000256" key="5">
    <source>
        <dbReference type="ARBA" id="ARBA00049269"/>
    </source>
</evidence>
<dbReference type="GO" id="GO:0019557">
    <property type="term" value="P:L-histidine catabolic process to glutamate and formate"/>
    <property type="evidence" value="ECO:0007669"/>
    <property type="project" value="UniProtKB-UniPathway"/>
</dbReference>
<evidence type="ECO:0000256" key="1">
    <source>
        <dbReference type="ARBA" id="ARBA00005113"/>
    </source>
</evidence>
<dbReference type="NCBIfam" id="NF006871">
    <property type="entry name" value="PRK09367.1"/>
    <property type="match status" value="1"/>
</dbReference>
<dbReference type="AlphaFoldDB" id="A0A2T2WGF3"/>
<dbReference type="InterPro" id="IPR001106">
    <property type="entry name" value="Aromatic_Lyase"/>
</dbReference>
<protein>
    <recommendedName>
        <fullName evidence="2 6">Histidine ammonia-lyase</fullName>
        <shortName evidence="6">Histidase</shortName>
        <ecNumber evidence="2 6">4.3.1.3</ecNumber>
    </recommendedName>
</protein>
<dbReference type="SUPFAM" id="SSF48557">
    <property type="entry name" value="L-aspartase-like"/>
    <property type="match status" value="1"/>
</dbReference>
<dbReference type="PROSITE" id="PS00488">
    <property type="entry name" value="PAL_HISTIDASE"/>
    <property type="match status" value="1"/>
</dbReference>
<evidence type="ECO:0000313" key="11">
    <source>
        <dbReference type="Proteomes" id="UP000241848"/>
    </source>
</evidence>
<feature type="modified residue" description="2,3-didehydroalanine (Ser)" evidence="6">
    <location>
        <position position="144"/>
    </location>
</feature>
<evidence type="ECO:0000256" key="9">
    <source>
        <dbReference type="RuleBase" id="RU004480"/>
    </source>
</evidence>
<evidence type="ECO:0000313" key="10">
    <source>
        <dbReference type="EMBL" id="PSR21315.1"/>
    </source>
</evidence>
<dbReference type="InterPro" id="IPR022313">
    <property type="entry name" value="Phe/His_NH3-lyase_AS"/>
</dbReference>
<keyword evidence="6" id="KW-0963">Cytoplasm</keyword>
<dbReference type="GO" id="GO:0004397">
    <property type="term" value="F:histidine ammonia-lyase activity"/>
    <property type="evidence" value="ECO:0007669"/>
    <property type="project" value="UniProtKB-UniRule"/>
</dbReference>
<gene>
    <name evidence="6 10" type="primary">hutH</name>
    <name evidence="10" type="ORF">C7B45_11420</name>
</gene>
<dbReference type="CDD" id="cd00332">
    <property type="entry name" value="PAL-HAL"/>
    <property type="match status" value="1"/>
</dbReference>
<evidence type="ECO:0000256" key="3">
    <source>
        <dbReference type="ARBA" id="ARBA00022808"/>
    </source>
</evidence>
<dbReference type="NCBIfam" id="TIGR01225">
    <property type="entry name" value="hutH"/>
    <property type="match status" value="1"/>
</dbReference>
<dbReference type="Gene3D" id="1.20.200.10">
    <property type="entry name" value="Fumarase/aspartase (Central domain)"/>
    <property type="match status" value="1"/>
</dbReference>
<dbReference type="InterPro" id="IPR005921">
    <property type="entry name" value="HutH"/>
</dbReference>
<comment type="caution">
    <text evidence="10">The sequence shown here is derived from an EMBL/GenBank/DDBJ whole genome shotgun (WGS) entry which is preliminary data.</text>
</comment>
<comment type="catalytic activity">
    <reaction evidence="5 6 8">
        <text>L-histidine = trans-urocanate + NH4(+)</text>
        <dbReference type="Rhea" id="RHEA:21232"/>
        <dbReference type="ChEBI" id="CHEBI:17771"/>
        <dbReference type="ChEBI" id="CHEBI:28938"/>
        <dbReference type="ChEBI" id="CHEBI:57595"/>
        <dbReference type="EC" id="4.3.1.3"/>
    </reaction>
</comment>
<dbReference type="InterPro" id="IPR008948">
    <property type="entry name" value="L-Aspartase-like"/>
</dbReference>
<dbReference type="PANTHER" id="PTHR10362">
    <property type="entry name" value="HISTIDINE AMMONIA-LYASE"/>
    <property type="match status" value="1"/>
</dbReference>
<evidence type="ECO:0000256" key="6">
    <source>
        <dbReference type="HAMAP-Rule" id="MF_00229"/>
    </source>
</evidence>
<dbReference type="Pfam" id="PF00221">
    <property type="entry name" value="Lyase_aromatic"/>
    <property type="match status" value="1"/>
</dbReference>
<sequence>MDPLAITGQHLTVDTVVEVAENRRAVMLPREVADRLAASRFMVTRYLDEARPVYGVTTGFGRFSDVVIPDSERLQLQLNLVRSHAAGVGIPFTPAIARAMVLLRANALAQGFSAVRTIVVERLLDLLTHDVVPVIPSQGSVGASGDLAPLAHLALVLIGEGEAWYTGRRLPGGQALREAGLAPLRLEAKEGLALINGTQAMTALGAFGVYRAQRLADWADIASSLSFQVLRGIPQAFMPEVFAVRPHPGIIESARNLRHLLQDSRLTTAPGELRVQDAYSLRCIPQVHGASREGLRHVEEVVTREMNSVTDNPLFFPKTNEVVSAGNFHGEPVALVLDYLAIIAAEWASISERRTERLVNPALSGLPPFLVAQGGLNSGLMLAQYTAASLVSENKVWAHPSSVDSIPTSANQEDHVSMGTTAGRKAVTVLENLSRVLAVELICGAQAADLLGPELLSSSGQKVWAFVRQYVDEWQDDRVLGPDIERLADALLSSSGLKLVETVLR</sequence>
<evidence type="ECO:0000256" key="7">
    <source>
        <dbReference type="RuleBase" id="RU003954"/>
    </source>
</evidence>
<dbReference type="Proteomes" id="UP000241848">
    <property type="component" value="Unassembled WGS sequence"/>
</dbReference>
<keyword evidence="3 6" id="KW-0369">Histidine metabolism</keyword>
<comment type="pathway">
    <text evidence="1 6 8">Amino-acid degradation; L-histidine degradation into L-glutamate; N-formimidoyl-L-glutamate from L-histidine: step 1/3.</text>
</comment>
<comment type="PTM">
    <text evidence="6">Contains an active site 4-methylidene-imidazol-5-one (MIO), which is formed autocatalytically by cyclization and dehydration of residues Ala-Ser-Gly.</text>
</comment>
<evidence type="ECO:0000256" key="4">
    <source>
        <dbReference type="ARBA" id="ARBA00023239"/>
    </source>
</evidence>
<dbReference type="FunFam" id="1.20.200.10:FF:000003">
    <property type="entry name" value="Histidine ammonia-lyase"/>
    <property type="match status" value="1"/>
</dbReference>
<dbReference type="UniPathway" id="UPA00379">
    <property type="reaction ID" value="UER00549"/>
</dbReference>
<dbReference type="EMBL" id="PXYV01000037">
    <property type="protein sequence ID" value="PSR21315.1"/>
    <property type="molecule type" value="Genomic_DNA"/>
</dbReference>
<keyword evidence="4 6" id="KW-0456">Lyase</keyword>
<comment type="similarity">
    <text evidence="6 7">Belongs to the PAL/histidase family.</text>
</comment>
<name>A0A2T2WGF3_9FIRM</name>
<organism evidence="10 11">
    <name type="scientific">Sulfobacillus acidophilus</name>
    <dbReference type="NCBI Taxonomy" id="53633"/>
    <lineage>
        <taxon>Bacteria</taxon>
        <taxon>Bacillati</taxon>
        <taxon>Bacillota</taxon>
        <taxon>Clostridia</taxon>
        <taxon>Eubacteriales</taxon>
        <taxon>Clostridiales Family XVII. Incertae Sedis</taxon>
        <taxon>Sulfobacillus</taxon>
    </lineage>
</organism>
<evidence type="ECO:0000256" key="2">
    <source>
        <dbReference type="ARBA" id="ARBA00012994"/>
    </source>
</evidence>
<dbReference type="Gene3D" id="1.10.275.10">
    <property type="entry name" value="Fumarase/aspartase (N-terminal domain)"/>
    <property type="match status" value="1"/>
</dbReference>
<dbReference type="EC" id="4.3.1.3" evidence="2 6"/>
<dbReference type="FunFam" id="1.10.275.10:FF:000005">
    <property type="entry name" value="Histidine ammonia-lyase"/>
    <property type="match status" value="1"/>
</dbReference>